<evidence type="ECO:0000313" key="3">
    <source>
        <dbReference type="EMBL" id="QER67021.1"/>
    </source>
</evidence>
<dbReference type="OrthoDB" id="9808690at2"/>
<keyword evidence="4" id="KW-1185">Reference proteome</keyword>
<dbReference type="RefSeq" id="WP_150203737.1">
    <property type="nucleotide sequence ID" value="NZ_CAUQTN010000001.1"/>
</dbReference>
<dbReference type="PANTHER" id="PTHR37810:SF5">
    <property type="entry name" value="IMMUNITY PROTEIN SDPI"/>
    <property type="match status" value="1"/>
</dbReference>
<feature type="transmembrane region" description="Helical" evidence="1">
    <location>
        <begin position="174"/>
        <end position="191"/>
    </location>
</feature>
<dbReference type="InterPro" id="IPR012867">
    <property type="entry name" value="DUF1648"/>
</dbReference>
<accession>A0A5P1X3I5</accession>
<reference evidence="3 4" key="1">
    <citation type="submission" date="2019-09" db="EMBL/GenBank/DDBJ databases">
        <title>Complete Genome Sequence of Lactobacillus nenjiangensis SH-Y15, isolated from sauerkraut.</title>
        <authorList>
            <person name="Yang H."/>
        </authorList>
    </citation>
    <scope>NUCLEOTIDE SEQUENCE [LARGE SCALE GENOMIC DNA]</scope>
    <source>
        <strain evidence="3 4">SH-Y15</strain>
    </source>
</reference>
<feature type="transmembrane region" description="Helical" evidence="1">
    <location>
        <begin position="50"/>
        <end position="73"/>
    </location>
</feature>
<keyword evidence="1" id="KW-0812">Transmembrane</keyword>
<dbReference type="Pfam" id="PF07853">
    <property type="entry name" value="DUF1648"/>
    <property type="match status" value="1"/>
</dbReference>
<dbReference type="KEGG" id="lnn:F0161_03480"/>
<dbReference type="GO" id="GO:0009636">
    <property type="term" value="P:response to toxic substance"/>
    <property type="evidence" value="ECO:0007669"/>
    <property type="project" value="TreeGrafter"/>
</dbReference>
<dbReference type="EMBL" id="CP043939">
    <property type="protein sequence ID" value="QER67021.1"/>
    <property type="molecule type" value="Genomic_DNA"/>
</dbReference>
<feature type="domain" description="DUF1648" evidence="2">
    <location>
        <begin position="12"/>
        <end position="60"/>
    </location>
</feature>
<dbReference type="AlphaFoldDB" id="A0A5P1X3I5"/>
<dbReference type="PANTHER" id="PTHR37810">
    <property type="entry name" value="IMMUNITY PROTEIN SDPI"/>
    <property type="match status" value="1"/>
</dbReference>
<dbReference type="Proteomes" id="UP000325295">
    <property type="component" value="Chromosome"/>
</dbReference>
<proteinExistence type="predicted"/>
<feature type="transmembrane region" description="Helical" evidence="1">
    <location>
        <begin position="85"/>
        <end position="106"/>
    </location>
</feature>
<sequence>MKTIKQLIISGLIILAPMIYGVSVYSELPTKMATHFGIDNTPNGFMSRSFFIFGLPLLMLLVQILCTYTMVYAAKNKPASRFQEVVAWVIPVFTVILYPATILYNLGNEIDFWRLTVTIVSLVFIITGNYLPTFNGERKQDKRWRGAQFPVGRVLFYGGILLLISIFFNPILSVVLIAAIIIGIFAVMLIAKPHK</sequence>
<protein>
    <submittedName>
        <fullName evidence="3">DUF1648 domain-containing protein</fullName>
    </submittedName>
</protein>
<keyword evidence="1" id="KW-0472">Membrane</keyword>
<name>A0A5P1X3I5_9LACO</name>
<evidence type="ECO:0000259" key="2">
    <source>
        <dbReference type="Pfam" id="PF07853"/>
    </source>
</evidence>
<feature type="transmembrane region" description="Helical" evidence="1">
    <location>
        <begin position="7"/>
        <end position="26"/>
    </location>
</feature>
<evidence type="ECO:0000256" key="1">
    <source>
        <dbReference type="SAM" id="Phobius"/>
    </source>
</evidence>
<feature type="transmembrane region" description="Helical" evidence="1">
    <location>
        <begin position="112"/>
        <end position="131"/>
    </location>
</feature>
<gene>
    <name evidence="3" type="ORF">F0161_03480</name>
</gene>
<organism evidence="3 4">
    <name type="scientific">Paucilactobacillus nenjiangensis</name>
    <dbReference type="NCBI Taxonomy" id="1296540"/>
    <lineage>
        <taxon>Bacteria</taxon>
        <taxon>Bacillati</taxon>
        <taxon>Bacillota</taxon>
        <taxon>Bacilli</taxon>
        <taxon>Lactobacillales</taxon>
        <taxon>Lactobacillaceae</taxon>
        <taxon>Paucilactobacillus</taxon>
    </lineage>
</organism>
<evidence type="ECO:0000313" key="4">
    <source>
        <dbReference type="Proteomes" id="UP000325295"/>
    </source>
</evidence>
<keyword evidence="1" id="KW-1133">Transmembrane helix</keyword>